<dbReference type="InterPro" id="IPR029039">
    <property type="entry name" value="Flavoprotein-like_sf"/>
</dbReference>
<dbReference type="SUPFAM" id="SSF52218">
    <property type="entry name" value="Flavoproteins"/>
    <property type="match status" value="1"/>
</dbReference>
<reference evidence="4 5" key="1">
    <citation type="submission" date="2016-11" db="EMBL/GenBank/DDBJ databases">
        <authorList>
            <person name="Jaros S."/>
            <person name="Januszkiewicz K."/>
            <person name="Wedrychowicz H."/>
        </authorList>
    </citation>
    <scope>NUCLEOTIDE SEQUENCE [LARGE SCALE GENOMIC DNA]</scope>
    <source>
        <strain evidence="4 5">DSM 9705</strain>
    </source>
</reference>
<evidence type="ECO:0000259" key="3">
    <source>
        <dbReference type="Pfam" id="PF02525"/>
    </source>
</evidence>
<proteinExistence type="inferred from homology"/>
<dbReference type="Pfam" id="PF02525">
    <property type="entry name" value="Flavodoxin_2"/>
    <property type="match status" value="1"/>
</dbReference>
<dbReference type="PANTHER" id="PTHR10204">
    <property type="entry name" value="NAD P H OXIDOREDUCTASE-RELATED"/>
    <property type="match status" value="1"/>
</dbReference>
<dbReference type="OrthoDB" id="9798454at2"/>
<gene>
    <name evidence="4" type="ORF">SAMN02745124_04496</name>
</gene>
<dbReference type="GO" id="GO:0005829">
    <property type="term" value="C:cytosol"/>
    <property type="evidence" value="ECO:0007669"/>
    <property type="project" value="TreeGrafter"/>
</dbReference>
<protein>
    <submittedName>
        <fullName evidence="4">NAD(P)H dehydrogenase (Quinone)</fullName>
    </submittedName>
</protein>
<dbReference type="RefSeq" id="WP_073379617.1">
    <property type="nucleotide sequence ID" value="NZ_FQXS01000074.1"/>
</dbReference>
<evidence type="ECO:0000313" key="5">
    <source>
        <dbReference type="Proteomes" id="UP000184139"/>
    </source>
</evidence>
<evidence type="ECO:0000313" key="4">
    <source>
        <dbReference type="EMBL" id="SHI16056.1"/>
    </source>
</evidence>
<dbReference type="GO" id="GO:0003955">
    <property type="term" value="F:NAD(P)H dehydrogenase (quinone) activity"/>
    <property type="evidence" value="ECO:0007669"/>
    <property type="project" value="TreeGrafter"/>
</dbReference>
<dbReference type="Proteomes" id="UP000184139">
    <property type="component" value="Unassembled WGS sequence"/>
</dbReference>
<dbReference type="Gene3D" id="3.40.50.360">
    <property type="match status" value="1"/>
</dbReference>
<evidence type="ECO:0000256" key="1">
    <source>
        <dbReference type="ARBA" id="ARBA00006252"/>
    </source>
</evidence>
<comment type="similarity">
    <text evidence="1">Belongs to the NAD(P)H dehydrogenase (quinone) family.</text>
</comment>
<dbReference type="InterPro" id="IPR051545">
    <property type="entry name" value="NAD(P)H_dehydrogenase_qn"/>
</dbReference>
<dbReference type="AlphaFoldDB" id="A0A1M5YVD5"/>
<sequence>MHVLIVHCHPEQQSFNGSLTRRAVKTLKATGHSVEISDLYAEDFDPVERDQHYKNRIETKRFDILSEQRHAYKTGTLPKDVQREIQRLEKCDLLILQFPLWWHQQPAILKGWFDRVFVGGGLYTSKMRYDKGYFKGKSAICSVTSGAPKSTFTASGRGGGEIEALLKSINFSLHYMGFTVLPPYLSAEIQNKDFTYMSPEKFELHLTESMAKWGKHLENIQNIKPLNFPGWNDWDENGVEKKA</sequence>
<keyword evidence="2" id="KW-0560">Oxidoreductase</keyword>
<keyword evidence="5" id="KW-1185">Reference proteome</keyword>
<evidence type="ECO:0000256" key="2">
    <source>
        <dbReference type="ARBA" id="ARBA00023002"/>
    </source>
</evidence>
<feature type="domain" description="Flavodoxin-like fold" evidence="3">
    <location>
        <begin position="1"/>
        <end position="190"/>
    </location>
</feature>
<dbReference type="InterPro" id="IPR003680">
    <property type="entry name" value="Flavodoxin_fold"/>
</dbReference>
<accession>A0A1M5YVD5</accession>
<dbReference type="STRING" id="1121409.SAMN02745124_04496"/>
<organism evidence="4 5">
    <name type="scientific">Desulfofustis glycolicus DSM 9705</name>
    <dbReference type="NCBI Taxonomy" id="1121409"/>
    <lineage>
        <taxon>Bacteria</taxon>
        <taxon>Pseudomonadati</taxon>
        <taxon>Thermodesulfobacteriota</taxon>
        <taxon>Desulfobulbia</taxon>
        <taxon>Desulfobulbales</taxon>
        <taxon>Desulfocapsaceae</taxon>
        <taxon>Desulfofustis</taxon>
    </lineage>
</organism>
<name>A0A1M5YVD5_9BACT</name>
<dbReference type="PANTHER" id="PTHR10204:SF34">
    <property type="entry name" value="NAD(P)H DEHYDROGENASE [QUINONE] 1 ISOFORM 1"/>
    <property type="match status" value="1"/>
</dbReference>
<dbReference type="EMBL" id="FQXS01000074">
    <property type="protein sequence ID" value="SHI16056.1"/>
    <property type="molecule type" value="Genomic_DNA"/>
</dbReference>